<gene>
    <name evidence="2" type="ORF">B0H16DRAFT_388738</name>
</gene>
<feature type="compositionally biased region" description="Low complexity" evidence="1">
    <location>
        <begin position="177"/>
        <end position="192"/>
    </location>
</feature>
<dbReference type="EMBL" id="JARKIB010000024">
    <property type="protein sequence ID" value="KAJ7766249.1"/>
    <property type="molecule type" value="Genomic_DNA"/>
</dbReference>
<name>A0AAD7NL15_9AGAR</name>
<dbReference type="Proteomes" id="UP001215598">
    <property type="component" value="Unassembled WGS sequence"/>
</dbReference>
<evidence type="ECO:0000313" key="3">
    <source>
        <dbReference type="Proteomes" id="UP001215598"/>
    </source>
</evidence>
<dbReference type="AlphaFoldDB" id="A0AAD7NL15"/>
<keyword evidence="3" id="KW-1185">Reference proteome</keyword>
<evidence type="ECO:0000256" key="1">
    <source>
        <dbReference type="SAM" id="MobiDB-lite"/>
    </source>
</evidence>
<protein>
    <submittedName>
        <fullName evidence="2">Uncharacterized protein</fullName>
    </submittedName>
</protein>
<sequence>MVPSHPSTGKTIVNDASQLLSPAISILDNTLHIRHNKPLFGQLARDAGALAYAAGQPDASPSLVDERLGSSIRLLITIDRFIVHHLGQNRLSRALDFDLNKKIQGFRAQIKELLDVLNPDILFHLSKTTEEVRAKLHELKDQLDRPRSSPAVSALDVETHPDYNQSPSSPDTKSIDDSGSTASSVTDVASSTELPSKQKFYNSPDARLDTKLDPVSTTGIPPLQLVPPAIPLSTSPSGALSVNYVDQARGNFFLGEAHGTINIHTNYIDSAAPPSQRPENVALVAELRKLMLAHRHLIPILGVAIAFREAPSALQISRVLKLASWTHVADALQLVSPYLDRLDSPIWKGSDVRVPNLIREALLQRTAMPWIDPRVYHARIAEWCLVGKREMDARDIVYRAEFWAVHICESVPSTPLFDALRKSTLPSKPESRAKLQGVIYWLKPDGVTQAPDLVTQASDLVDIYRRRLDGPLREEVEIMGGEMKMPV</sequence>
<evidence type="ECO:0000313" key="2">
    <source>
        <dbReference type="EMBL" id="KAJ7766249.1"/>
    </source>
</evidence>
<feature type="region of interest" description="Disordered" evidence="1">
    <location>
        <begin position="141"/>
        <end position="208"/>
    </location>
</feature>
<comment type="caution">
    <text evidence="2">The sequence shown here is derived from an EMBL/GenBank/DDBJ whole genome shotgun (WGS) entry which is preliminary data.</text>
</comment>
<organism evidence="2 3">
    <name type="scientific">Mycena metata</name>
    <dbReference type="NCBI Taxonomy" id="1033252"/>
    <lineage>
        <taxon>Eukaryota</taxon>
        <taxon>Fungi</taxon>
        <taxon>Dikarya</taxon>
        <taxon>Basidiomycota</taxon>
        <taxon>Agaricomycotina</taxon>
        <taxon>Agaricomycetes</taxon>
        <taxon>Agaricomycetidae</taxon>
        <taxon>Agaricales</taxon>
        <taxon>Marasmiineae</taxon>
        <taxon>Mycenaceae</taxon>
        <taxon>Mycena</taxon>
    </lineage>
</organism>
<accession>A0AAD7NL15</accession>
<reference evidence="2" key="1">
    <citation type="submission" date="2023-03" db="EMBL/GenBank/DDBJ databases">
        <title>Massive genome expansion in bonnet fungi (Mycena s.s.) driven by repeated elements and novel gene families across ecological guilds.</title>
        <authorList>
            <consortium name="Lawrence Berkeley National Laboratory"/>
            <person name="Harder C.B."/>
            <person name="Miyauchi S."/>
            <person name="Viragh M."/>
            <person name="Kuo A."/>
            <person name="Thoen E."/>
            <person name="Andreopoulos B."/>
            <person name="Lu D."/>
            <person name="Skrede I."/>
            <person name="Drula E."/>
            <person name="Henrissat B."/>
            <person name="Morin E."/>
            <person name="Kohler A."/>
            <person name="Barry K."/>
            <person name="LaButti K."/>
            <person name="Morin E."/>
            <person name="Salamov A."/>
            <person name="Lipzen A."/>
            <person name="Mereny Z."/>
            <person name="Hegedus B."/>
            <person name="Baldrian P."/>
            <person name="Stursova M."/>
            <person name="Weitz H."/>
            <person name="Taylor A."/>
            <person name="Grigoriev I.V."/>
            <person name="Nagy L.G."/>
            <person name="Martin F."/>
            <person name="Kauserud H."/>
        </authorList>
    </citation>
    <scope>NUCLEOTIDE SEQUENCE</scope>
    <source>
        <strain evidence="2">CBHHK182m</strain>
    </source>
</reference>
<feature type="compositionally biased region" description="Polar residues" evidence="1">
    <location>
        <begin position="162"/>
        <end position="172"/>
    </location>
</feature>
<proteinExistence type="predicted"/>